<dbReference type="AlphaFoldDB" id="A0A1G2IH60"/>
<name>A0A1G2IH60_9BACT</name>
<evidence type="ECO:0000313" key="1">
    <source>
        <dbReference type="EMBL" id="OGZ74033.1"/>
    </source>
</evidence>
<sequence>MKFFIEMRRTWSVATTVGHVIADSREEAIKKLELEVWPNEISAEEAEKWPGQAYFGSCIMKIYLVEAKRTHYSLAESYYSPERQINSEVQLWKLMQRVESSFRMWGWGHDYSTEFYKR</sequence>
<dbReference type="STRING" id="1802214.A2908_02130"/>
<reference evidence="1 2" key="1">
    <citation type="journal article" date="2016" name="Nat. Commun.">
        <title>Thousands of microbial genomes shed light on interconnected biogeochemical processes in an aquifer system.</title>
        <authorList>
            <person name="Anantharaman K."/>
            <person name="Brown C.T."/>
            <person name="Hug L.A."/>
            <person name="Sharon I."/>
            <person name="Castelle C.J."/>
            <person name="Probst A.J."/>
            <person name="Thomas B.C."/>
            <person name="Singh A."/>
            <person name="Wilkins M.J."/>
            <person name="Karaoz U."/>
            <person name="Brodie E.L."/>
            <person name="Williams K.H."/>
            <person name="Hubbard S.S."/>
            <person name="Banfield J.F."/>
        </authorList>
    </citation>
    <scope>NUCLEOTIDE SEQUENCE [LARGE SCALE GENOMIC DNA]</scope>
</reference>
<evidence type="ECO:0000313" key="2">
    <source>
        <dbReference type="Proteomes" id="UP000176774"/>
    </source>
</evidence>
<proteinExistence type="predicted"/>
<dbReference type="EMBL" id="MHPA01000003">
    <property type="protein sequence ID" value="OGZ74033.1"/>
    <property type="molecule type" value="Genomic_DNA"/>
</dbReference>
<protein>
    <submittedName>
        <fullName evidence="1">Uncharacterized protein</fullName>
    </submittedName>
</protein>
<gene>
    <name evidence="1" type="ORF">A2908_02130</name>
</gene>
<accession>A0A1G2IH60</accession>
<organism evidence="1 2">
    <name type="scientific">Candidatus Staskawiczbacteria bacterium RIFCSPLOWO2_01_FULL_38_12b</name>
    <dbReference type="NCBI Taxonomy" id="1802214"/>
    <lineage>
        <taxon>Bacteria</taxon>
        <taxon>Candidatus Staskawicziibacteriota</taxon>
    </lineage>
</organism>
<comment type="caution">
    <text evidence="1">The sequence shown here is derived from an EMBL/GenBank/DDBJ whole genome shotgun (WGS) entry which is preliminary data.</text>
</comment>
<dbReference type="Proteomes" id="UP000176774">
    <property type="component" value="Unassembled WGS sequence"/>
</dbReference>